<dbReference type="PANTHER" id="PTHR38686:SF1">
    <property type="entry name" value="APOLIPOPROTEIN N-ACYLTRANSFERASE"/>
    <property type="match status" value="1"/>
</dbReference>
<evidence type="ECO:0000256" key="2">
    <source>
        <dbReference type="ARBA" id="ARBA00010065"/>
    </source>
</evidence>
<evidence type="ECO:0000256" key="4">
    <source>
        <dbReference type="ARBA" id="ARBA00022679"/>
    </source>
</evidence>
<dbReference type="EC" id="2.3.1.269" evidence="9"/>
<feature type="transmembrane region" description="Helical" evidence="9">
    <location>
        <begin position="45"/>
        <end position="63"/>
    </location>
</feature>
<feature type="transmembrane region" description="Helical" evidence="9">
    <location>
        <begin position="200"/>
        <end position="225"/>
    </location>
</feature>
<keyword evidence="7 9" id="KW-0472">Membrane</keyword>
<feature type="transmembrane region" description="Helical" evidence="9">
    <location>
        <begin position="529"/>
        <end position="548"/>
    </location>
</feature>
<evidence type="ECO:0000256" key="1">
    <source>
        <dbReference type="ARBA" id="ARBA00004651"/>
    </source>
</evidence>
<evidence type="ECO:0000313" key="12">
    <source>
        <dbReference type="Proteomes" id="UP000249229"/>
    </source>
</evidence>
<evidence type="ECO:0000256" key="6">
    <source>
        <dbReference type="ARBA" id="ARBA00022989"/>
    </source>
</evidence>
<dbReference type="NCBIfam" id="TIGR00546">
    <property type="entry name" value="lnt"/>
    <property type="match status" value="1"/>
</dbReference>
<comment type="catalytic activity">
    <reaction evidence="9">
        <text>N-terminal S-1,2-diacyl-sn-glyceryl-L-cysteinyl-[lipoprotein] + a glycerophospholipid = N-acyl-S-1,2-diacyl-sn-glyceryl-L-cysteinyl-[lipoprotein] + a 2-acyl-sn-glycero-3-phospholipid + H(+)</text>
        <dbReference type="Rhea" id="RHEA:48228"/>
        <dbReference type="Rhea" id="RHEA-COMP:14681"/>
        <dbReference type="Rhea" id="RHEA-COMP:14684"/>
        <dbReference type="ChEBI" id="CHEBI:15378"/>
        <dbReference type="ChEBI" id="CHEBI:136912"/>
        <dbReference type="ChEBI" id="CHEBI:140656"/>
        <dbReference type="ChEBI" id="CHEBI:140657"/>
        <dbReference type="ChEBI" id="CHEBI:140660"/>
        <dbReference type="EC" id="2.3.1.269"/>
    </reaction>
</comment>
<feature type="transmembrane region" description="Helical" evidence="9">
    <location>
        <begin position="232"/>
        <end position="249"/>
    </location>
</feature>
<proteinExistence type="inferred from homology"/>
<dbReference type="GO" id="GO:0042158">
    <property type="term" value="P:lipoprotein biosynthetic process"/>
    <property type="evidence" value="ECO:0007669"/>
    <property type="project" value="UniProtKB-UniRule"/>
</dbReference>
<feature type="domain" description="CN hydrolase" evidence="10">
    <location>
        <begin position="265"/>
        <end position="519"/>
    </location>
</feature>
<dbReference type="UniPathway" id="UPA00666"/>
<dbReference type="PANTHER" id="PTHR38686">
    <property type="entry name" value="APOLIPOPROTEIN N-ACYLTRANSFERASE"/>
    <property type="match status" value="1"/>
</dbReference>
<dbReference type="InterPro" id="IPR045378">
    <property type="entry name" value="LNT_N"/>
</dbReference>
<sequence>MIRLANVIVTSYLGLRPAAHRRRKPHPPARPRNAVLSHDHPVASLARRFPALAALLLGAVAACGFAPLQLWWLALGCFGGWIALVHAAPTLRQALWRGWAFGVGHFTINDNWFQHAFTFQDQMPHALGYVAPVALALYLAVFPAIAAGLAWRVRGARVDGGWVLLVAAAWILTEWMRSWVFTGYAWDPLAVMWVPVQPVAWLATLVGTYALSGLTVALAGALLLLPRRVQPVAWIVAILVAVAAPLVSYPRPAAAPSTAPRLVVVQPNVPQDQRGESDQAMMLARLTRLSGRPGGAPRLVMWPEGVIRDFIEDDYPYWVYGNTSPWLTRTRMAAVLGPRDMLLTGGTALQFDARGDVTTASNSVFALDARGRIRGRYDKAHLVPYGEYLPMPWLLKPLGLSRLVPGDMDFAPGPGPRTMVVPGFGAIGIQLCYEIIFSGQVVDPAHRPRLIFNPSNDAWFGAWGPPQHLAQARLRAIEEGLPVVRATPNGISAVIAADGTLLATVAHHVGGAVDVAIPPAHAPTPFSRLGNWAALIVGAALALAGFALRRRAR</sequence>
<keyword evidence="4 9" id="KW-0808">Transferase</keyword>
<dbReference type="PROSITE" id="PS50263">
    <property type="entry name" value="CN_HYDROLASE"/>
    <property type="match status" value="1"/>
</dbReference>
<evidence type="ECO:0000256" key="8">
    <source>
        <dbReference type="ARBA" id="ARBA00023315"/>
    </source>
</evidence>
<dbReference type="Gene3D" id="3.60.110.10">
    <property type="entry name" value="Carbon-nitrogen hydrolase"/>
    <property type="match status" value="1"/>
</dbReference>
<dbReference type="InterPro" id="IPR004563">
    <property type="entry name" value="Apolipo_AcylTrfase"/>
</dbReference>
<dbReference type="EMBL" id="QFQI01000002">
    <property type="protein sequence ID" value="PZQ61831.1"/>
    <property type="molecule type" value="Genomic_DNA"/>
</dbReference>
<accession>A0A2W5P7T0</accession>
<comment type="similarity">
    <text evidence="2 9">Belongs to the CN hydrolase family. Apolipoprotein N-acyltransferase subfamily.</text>
</comment>
<evidence type="ECO:0000256" key="3">
    <source>
        <dbReference type="ARBA" id="ARBA00022475"/>
    </source>
</evidence>
<evidence type="ECO:0000256" key="5">
    <source>
        <dbReference type="ARBA" id="ARBA00022692"/>
    </source>
</evidence>
<dbReference type="SUPFAM" id="SSF56317">
    <property type="entry name" value="Carbon-nitrogen hydrolase"/>
    <property type="match status" value="1"/>
</dbReference>
<feature type="transmembrane region" description="Helical" evidence="9">
    <location>
        <begin position="129"/>
        <end position="150"/>
    </location>
</feature>
<reference evidence="11 12" key="1">
    <citation type="submission" date="2017-08" db="EMBL/GenBank/DDBJ databases">
        <title>Infants hospitalized years apart are colonized by the same room-sourced microbial strains.</title>
        <authorList>
            <person name="Brooks B."/>
            <person name="Olm M.R."/>
            <person name="Firek B.A."/>
            <person name="Baker R."/>
            <person name="Thomas B.C."/>
            <person name="Morowitz M.J."/>
            <person name="Banfield J.F."/>
        </authorList>
    </citation>
    <scope>NUCLEOTIDE SEQUENCE [LARGE SCALE GENOMIC DNA]</scope>
    <source>
        <strain evidence="11">S2_005_001_R1_22</strain>
    </source>
</reference>
<dbReference type="Pfam" id="PF20154">
    <property type="entry name" value="LNT_N"/>
    <property type="match status" value="1"/>
</dbReference>
<dbReference type="GO" id="GO:0005886">
    <property type="term" value="C:plasma membrane"/>
    <property type="evidence" value="ECO:0007669"/>
    <property type="project" value="UniProtKB-SubCell"/>
</dbReference>
<evidence type="ECO:0000313" key="11">
    <source>
        <dbReference type="EMBL" id="PZQ61831.1"/>
    </source>
</evidence>
<dbReference type="HAMAP" id="MF_01148">
    <property type="entry name" value="Lnt"/>
    <property type="match status" value="1"/>
</dbReference>
<comment type="function">
    <text evidence="9">Catalyzes the phospholipid dependent N-acylation of the N-terminal cysteine of apolipoprotein, the last step in lipoprotein maturation.</text>
</comment>
<keyword evidence="3 9" id="KW-1003">Cell membrane</keyword>
<dbReference type="Proteomes" id="UP000249229">
    <property type="component" value="Unassembled WGS sequence"/>
</dbReference>
<evidence type="ECO:0000256" key="9">
    <source>
        <dbReference type="HAMAP-Rule" id="MF_01148"/>
    </source>
</evidence>
<comment type="subcellular location">
    <subcellularLocation>
        <location evidence="1 9">Cell membrane</location>
        <topology evidence="1 9">Multi-pass membrane protein</topology>
    </subcellularLocation>
</comment>
<evidence type="ECO:0000256" key="7">
    <source>
        <dbReference type="ARBA" id="ARBA00023136"/>
    </source>
</evidence>
<dbReference type="Pfam" id="PF00795">
    <property type="entry name" value="CN_hydrolase"/>
    <property type="match status" value="1"/>
</dbReference>
<protein>
    <recommendedName>
        <fullName evidence="9">Apolipoprotein N-acyltransferase</fullName>
        <shortName evidence="9">ALP N-acyltransferase</shortName>
        <ecNumber evidence="9">2.3.1.269</ecNumber>
    </recommendedName>
</protein>
<name>A0A2W5P7T0_9SPHN</name>
<dbReference type="CDD" id="cd07571">
    <property type="entry name" value="ALP_N-acyl_transferase"/>
    <property type="match status" value="1"/>
</dbReference>
<dbReference type="AlphaFoldDB" id="A0A2W5P7T0"/>
<comment type="pathway">
    <text evidence="9">Protein modification; lipoprotein biosynthesis (N-acyl transfer).</text>
</comment>
<dbReference type="InterPro" id="IPR003010">
    <property type="entry name" value="C-N_Hydrolase"/>
</dbReference>
<gene>
    <name evidence="9 11" type="primary">lnt</name>
    <name evidence="11" type="ORF">DI544_04205</name>
</gene>
<organism evidence="11 12">
    <name type="scientific">Sphingomonas taxi</name>
    <dbReference type="NCBI Taxonomy" id="1549858"/>
    <lineage>
        <taxon>Bacteria</taxon>
        <taxon>Pseudomonadati</taxon>
        <taxon>Pseudomonadota</taxon>
        <taxon>Alphaproteobacteria</taxon>
        <taxon>Sphingomonadales</taxon>
        <taxon>Sphingomonadaceae</taxon>
        <taxon>Sphingomonas</taxon>
    </lineage>
</organism>
<dbReference type="GO" id="GO:0016410">
    <property type="term" value="F:N-acyltransferase activity"/>
    <property type="evidence" value="ECO:0007669"/>
    <property type="project" value="UniProtKB-UniRule"/>
</dbReference>
<feature type="transmembrane region" description="Helical" evidence="9">
    <location>
        <begin position="162"/>
        <end position="180"/>
    </location>
</feature>
<keyword evidence="11" id="KW-0449">Lipoprotein</keyword>
<evidence type="ECO:0000259" key="10">
    <source>
        <dbReference type="PROSITE" id="PS50263"/>
    </source>
</evidence>
<comment type="caution">
    <text evidence="11">The sequence shown here is derived from an EMBL/GenBank/DDBJ whole genome shotgun (WGS) entry which is preliminary data.</text>
</comment>
<keyword evidence="5 9" id="KW-0812">Transmembrane</keyword>
<dbReference type="InterPro" id="IPR036526">
    <property type="entry name" value="C-N_Hydrolase_sf"/>
</dbReference>
<keyword evidence="8 9" id="KW-0012">Acyltransferase</keyword>
<keyword evidence="6 9" id="KW-1133">Transmembrane helix</keyword>